<accession>A0A074Z572</accession>
<proteinExistence type="predicted"/>
<dbReference type="Proteomes" id="UP000054324">
    <property type="component" value="Unassembled WGS sequence"/>
</dbReference>
<dbReference type="KEGG" id="ovi:T265_12266"/>
<organism evidence="1 2">
    <name type="scientific">Opisthorchis viverrini</name>
    <name type="common">Southeast Asian liver fluke</name>
    <dbReference type="NCBI Taxonomy" id="6198"/>
    <lineage>
        <taxon>Eukaryota</taxon>
        <taxon>Metazoa</taxon>
        <taxon>Spiralia</taxon>
        <taxon>Lophotrochozoa</taxon>
        <taxon>Platyhelminthes</taxon>
        <taxon>Trematoda</taxon>
        <taxon>Digenea</taxon>
        <taxon>Opisthorchiida</taxon>
        <taxon>Opisthorchiata</taxon>
        <taxon>Opisthorchiidae</taxon>
        <taxon>Opisthorchis</taxon>
    </lineage>
</organism>
<dbReference type="CTD" id="20326434"/>
<dbReference type="AlphaFoldDB" id="A0A074Z572"/>
<dbReference type="EMBL" id="KL600909">
    <property type="protein sequence ID" value="KER18470.1"/>
    <property type="molecule type" value="Genomic_DNA"/>
</dbReference>
<evidence type="ECO:0000313" key="1">
    <source>
        <dbReference type="EMBL" id="KER18470.1"/>
    </source>
</evidence>
<dbReference type="RefSeq" id="XP_009177783.1">
    <property type="nucleotide sequence ID" value="XM_009179519.1"/>
</dbReference>
<reference evidence="1 2" key="1">
    <citation type="submission" date="2013-11" db="EMBL/GenBank/DDBJ databases">
        <title>Opisthorchis viverrini - life in the bile duct.</title>
        <authorList>
            <person name="Young N.D."/>
            <person name="Nagarajan N."/>
            <person name="Lin S.J."/>
            <person name="Korhonen P.K."/>
            <person name="Jex A.R."/>
            <person name="Hall R.S."/>
            <person name="Safavi-Hemami H."/>
            <person name="Kaewkong W."/>
            <person name="Bertrand D."/>
            <person name="Gao S."/>
            <person name="Seet Q."/>
            <person name="Wongkham S."/>
            <person name="Teh B.T."/>
            <person name="Wongkham C."/>
            <person name="Intapan P.M."/>
            <person name="Maleewong W."/>
            <person name="Yang X."/>
            <person name="Hu M."/>
            <person name="Wang Z."/>
            <person name="Hofmann A."/>
            <person name="Sternberg P.W."/>
            <person name="Tan P."/>
            <person name="Wang J."/>
            <person name="Gasser R.B."/>
        </authorList>
    </citation>
    <scope>NUCLEOTIDE SEQUENCE [LARGE SCALE GENOMIC DNA]</scope>
</reference>
<name>A0A074Z572_OPIVI</name>
<protein>
    <submittedName>
        <fullName evidence="1">Uncharacterized protein</fullName>
    </submittedName>
</protein>
<keyword evidence="2" id="KW-1185">Reference proteome</keyword>
<sequence>MTVVCRCLPSFYLESKTFLMASNRLVAIQSSTAHTAHRCPANPFQHVSEFHFKAQDFCATSSSNEQCKMFNEVDLRCISVILIDLIQ</sequence>
<gene>
    <name evidence="1" type="ORF">T265_12266</name>
</gene>
<evidence type="ECO:0000313" key="2">
    <source>
        <dbReference type="Proteomes" id="UP000054324"/>
    </source>
</evidence>
<dbReference type="GeneID" id="20326434"/>